<keyword evidence="8" id="KW-0800">Toxin</keyword>
<keyword evidence="6 8" id="KW-0460">Magnesium</keyword>
<keyword evidence="3 8" id="KW-0540">Nuclease</keyword>
<evidence type="ECO:0000313" key="11">
    <source>
        <dbReference type="Proteomes" id="UP000658127"/>
    </source>
</evidence>
<reference evidence="11" key="1">
    <citation type="journal article" date="2019" name="Int. J. Syst. Evol. Microbiol.">
        <title>The Global Catalogue of Microorganisms (GCM) 10K type strain sequencing project: providing services to taxonomists for standard genome sequencing and annotation.</title>
        <authorList>
            <consortium name="The Broad Institute Genomics Platform"/>
            <consortium name="The Broad Institute Genome Sequencing Center for Infectious Disease"/>
            <person name="Wu L."/>
            <person name="Ma J."/>
        </authorList>
    </citation>
    <scope>NUCLEOTIDE SEQUENCE [LARGE SCALE GENOMIC DNA]</scope>
    <source>
        <strain evidence="11">CGMCC 4.7329</strain>
    </source>
</reference>
<evidence type="ECO:0000256" key="4">
    <source>
        <dbReference type="ARBA" id="ARBA00022723"/>
    </source>
</evidence>
<dbReference type="PANTHER" id="PTHR33653:SF1">
    <property type="entry name" value="RIBONUCLEASE VAPC2"/>
    <property type="match status" value="1"/>
</dbReference>
<comment type="caution">
    <text evidence="10">The sequence shown here is derived from an EMBL/GenBank/DDBJ whole genome shotgun (WGS) entry which is preliminary data.</text>
</comment>
<comment type="function">
    <text evidence="8">Toxic component of a toxin-antitoxin (TA) system. An RNase.</text>
</comment>
<dbReference type="Gene3D" id="3.40.50.1010">
    <property type="entry name" value="5'-nuclease"/>
    <property type="match status" value="1"/>
</dbReference>
<accession>A0ABQ2L0V6</accession>
<proteinExistence type="inferred from homology"/>
<evidence type="ECO:0000256" key="1">
    <source>
        <dbReference type="ARBA" id="ARBA00001946"/>
    </source>
</evidence>
<dbReference type="HAMAP" id="MF_00265">
    <property type="entry name" value="VapC_Nob1"/>
    <property type="match status" value="1"/>
</dbReference>
<keyword evidence="11" id="KW-1185">Reference proteome</keyword>
<name>A0ABQ2L0V6_9NOCA</name>
<evidence type="ECO:0000256" key="5">
    <source>
        <dbReference type="ARBA" id="ARBA00022801"/>
    </source>
</evidence>
<dbReference type="InterPro" id="IPR002716">
    <property type="entry name" value="PIN_dom"/>
</dbReference>
<dbReference type="CDD" id="cd18746">
    <property type="entry name" value="PIN_VapC4-5_FitB-like"/>
    <property type="match status" value="1"/>
</dbReference>
<dbReference type="RefSeq" id="WP_189034463.1">
    <property type="nucleotide sequence ID" value="NZ_BMNE01000012.1"/>
</dbReference>
<evidence type="ECO:0000256" key="2">
    <source>
        <dbReference type="ARBA" id="ARBA00022649"/>
    </source>
</evidence>
<evidence type="ECO:0000259" key="9">
    <source>
        <dbReference type="Pfam" id="PF01850"/>
    </source>
</evidence>
<feature type="domain" description="PIN" evidence="9">
    <location>
        <begin position="3"/>
        <end position="131"/>
    </location>
</feature>
<evidence type="ECO:0000256" key="3">
    <source>
        <dbReference type="ARBA" id="ARBA00022722"/>
    </source>
</evidence>
<comment type="cofactor">
    <cofactor evidence="1 8">
        <name>Mg(2+)</name>
        <dbReference type="ChEBI" id="CHEBI:18420"/>
    </cofactor>
</comment>
<evidence type="ECO:0000313" key="10">
    <source>
        <dbReference type="EMBL" id="GGN99031.1"/>
    </source>
</evidence>
<keyword evidence="2 8" id="KW-1277">Toxin-antitoxin system</keyword>
<feature type="binding site" evidence="8">
    <location>
        <position position="105"/>
    </location>
    <ligand>
        <name>Mg(2+)</name>
        <dbReference type="ChEBI" id="CHEBI:18420"/>
    </ligand>
</feature>
<dbReference type="SUPFAM" id="SSF88723">
    <property type="entry name" value="PIN domain-like"/>
    <property type="match status" value="1"/>
</dbReference>
<feature type="binding site" evidence="8">
    <location>
        <position position="6"/>
    </location>
    <ligand>
        <name>Mg(2+)</name>
        <dbReference type="ChEBI" id="CHEBI:18420"/>
    </ligand>
</feature>
<evidence type="ECO:0000256" key="6">
    <source>
        <dbReference type="ARBA" id="ARBA00022842"/>
    </source>
</evidence>
<dbReference type="Pfam" id="PF01850">
    <property type="entry name" value="PIN"/>
    <property type="match status" value="1"/>
</dbReference>
<protein>
    <recommendedName>
        <fullName evidence="8">Ribonuclease VapC</fullName>
        <shortName evidence="8">RNase VapC</shortName>
        <ecNumber evidence="8">3.1.-.-</ecNumber>
    </recommendedName>
    <alternativeName>
        <fullName evidence="8">Toxin VapC</fullName>
    </alternativeName>
</protein>
<evidence type="ECO:0000256" key="7">
    <source>
        <dbReference type="ARBA" id="ARBA00038093"/>
    </source>
</evidence>
<dbReference type="InterPro" id="IPR022907">
    <property type="entry name" value="VapC_family"/>
</dbReference>
<dbReference type="InterPro" id="IPR029060">
    <property type="entry name" value="PIN-like_dom_sf"/>
</dbReference>
<comment type="similarity">
    <text evidence="7 8">Belongs to the PINc/VapC protein family.</text>
</comment>
<sequence>MNYLLDTNAISELVKPRPDRGLLSWLAEIDESRTHLSVVTMGELRRGIDRLPDGKRRSRLERWLGEELPARFERRLLPADVNVALEWGACRASADRAGRPIDPLDALIAATAITHRLTVVTRNVRHFQAVDVPVICPWDGH</sequence>
<dbReference type="EMBL" id="BMNE01000012">
    <property type="protein sequence ID" value="GGN99031.1"/>
    <property type="molecule type" value="Genomic_DNA"/>
</dbReference>
<dbReference type="PANTHER" id="PTHR33653">
    <property type="entry name" value="RIBONUCLEASE VAPC2"/>
    <property type="match status" value="1"/>
</dbReference>
<gene>
    <name evidence="8 10" type="primary">vapC</name>
    <name evidence="10" type="ORF">GCM10011610_66540</name>
</gene>
<keyword evidence="4 8" id="KW-0479">Metal-binding</keyword>
<organism evidence="10 11">
    <name type="scientific">Nocardia rhizosphaerihabitans</name>
    <dbReference type="NCBI Taxonomy" id="1691570"/>
    <lineage>
        <taxon>Bacteria</taxon>
        <taxon>Bacillati</taxon>
        <taxon>Actinomycetota</taxon>
        <taxon>Actinomycetes</taxon>
        <taxon>Mycobacteriales</taxon>
        <taxon>Nocardiaceae</taxon>
        <taxon>Nocardia</taxon>
    </lineage>
</organism>
<evidence type="ECO:0000256" key="8">
    <source>
        <dbReference type="HAMAP-Rule" id="MF_00265"/>
    </source>
</evidence>
<dbReference type="Proteomes" id="UP000658127">
    <property type="component" value="Unassembled WGS sequence"/>
</dbReference>
<dbReference type="InterPro" id="IPR050556">
    <property type="entry name" value="Type_II_TA_system_RNase"/>
</dbReference>
<dbReference type="EC" id="3.1.-.-" evidence="8"/>
<keyword evidence="5 8" id="KW-0378">Hydrolase</keyword>